<evidence type="ECO:0000313" key="7">
    <source>
        <dbReference type="Proteomes" id="UP000501705"/>
    </source>
</evidence>
<dbReference type="PANTHER" id="PTHR30532:SF24">
    <property type="entry name" value="FERRIC ENTEROBACTIN-BINDING PERIPLASMIC PROTEIN FEPB"/>
    <property type="match status" value="1"/>
</dbReference>
<dbReference type="GO" id="GO:0030288">
    <property type="term" value="C:outer membrane-bounded periplasmic space"/>
    <property type="evidence" value="ECO:0007669"/>
    <property type="project" value="TreeGrafter"/>
</dbReference>
<dbReference type="InterPro" id="IPR051313">
    <property type="entry name" value="Bact_iron-sidero_bind"/>
</dbReference>
<dbReference type="GO" id="GO:1901678">
    <property type="term" value="P:iron coordination entity transport"/>
    <property type="evidence" value="ECO:0007669"/>
    <property type="project" value="UniProtKB-ARBA"/>
</dbReference>
<comment type="similarity">
    <text evidence="2">Belongs to the bacterial solute-binding protein 8 family.</text>
</comment>
<organism evidence="6 7">
    <name type="scientific">Nocardia brasiliensis</name>
    <dbReference type="NCBI Taxonomy" id="37326"/>
    <lineage>
        <taxon>Bacteria</taxon>
        <taxon>Bacillati</taxon>
        <taxon>Actinomycetota</taxon>
        <taxon>Actinomycetes</taxon>
        <taxon>Mycobacteriales</taxon>
        <taxon>Nocardiaceae</taxon>
        <taxon>Nocardia</taxon>
    </lineage>
</organism>
<keyword evidence="4" id="KW-0732">Signal</keyword>
<evidence type="ECO:0000256" key="2">
    <source>
        <dbReference type="ARBA" id="ARBA00008814"/>
    </source>
</evidence>
<evidence type="ECO:0000256" key="1">
    <source>
        <dbReference type="ARBA" id="ARBA00004196"/>
    </source>
</evidence>
<feature type="domain" description="Fe/B12 periplasmic-binding" evidence="5">
    <location>
        <begin position="64"/>
        <end position="335"/>
    </location>
</feature>
<dbReference type="Pfam" id="PF01497">
    <property type="entry name" value="Peripla_BP_2"/>
    <property type="match status" value="1"/>
</dbReference>
<evidence type="ECO:0000256" key="4">
    <source>
        <dbReference type="ARBA" id="ARBA00022729"/>
    </source>
</evidence>
<evidence type="ECO:0000259" key="5">
    <source>
        <dbReference type="PROSITE" id="PS50983"/>
    </source>
</evidence>
<dbReference type="AlphaFoldDB" id="A0A6G9XX33"/>
<dbReference type="SUPFAM" id="SSF53807">
    <property type="entry name" value="Helical backbone' metal receptor"/>
    <property type="match status" value="1"/>
</dbReference>
<keyword evidence="3" id="KW-0813">Transport</keyword>
<evidence type="ECO:0000313" key="6">
    <source>
        <dbReference type="EMBL" id="QIS05494.1"/>
    </source>
</evidence>
<dbReference type="Gene3D" id="3.40.50.1980">
    <property type="entry name" value="Nitrogenase molybdenum iron protein domain"/>
    <property type="match status" value="2"/>
</dbReference>
<sequence>MMSTRTSGRTGRMRRAGALLAGLTMALGLVVGCSSTADTVADSEQTRTITTDRGAVAVPHEAKRIVVLSGSLADYLYALDAPVVATDTRVIGITNLDGGFPPHWADKAKAQGTKQLPAGAELNIEAVAEANPDLIIGGGQGITAVQAGELFDKLTAIAPTVLVPTKVTDWQEQLRMVADASGRADRVPALLSAYQDKAARVKASSKVPTGKVVYLLSVANKEPFVVPQTAALPSQLGELGFVADDVLTKAGNPALYGSGDSFQVSLELLDKVADAPVAVVIPVGGPSAAELGQNPLYARLPAFRDGKVYELPATSYRPDYHGALTTLDSIAKAFG</sequence>
<evidence type="ECO:0000256" key="3">
    <source>
        <dbReference type="ARBA" id="ARBA00022448"/>
    </source>
</evidence>
<dbReference type="EMBL" id="CP046171">
    <property type="protein sequence ID" value="QIS05494.1"/>
    <property type="molecule type" value="Genomic_DNA"/>
</dbReference>
<gene>
    <name evidence="6" type="ORF">F5X71_27110</name>
</gene>
<protein>
    <submittedName>
        <fullName evidence="6">ABC transporter substrate-binding protein</fullName>
    </submittedName>
</protein>
<reference evidence="6 7" key="1">
    <citation type="journal article" date="2019" name="ACS Chem. Biol.">
        <title>Identification and Mobilization of a Cryptic Antibiotic Biosynthesis Gene Locus from a Human-Pathogenic Nocardia Isolate.</title>
        <authorList>
            <person name="Herisse M."/>
            <person name="Ishida K."/>
            <person name="Porter J.L."/>
            <person name="Howden B."/>
            <person name="Hertweck C."/>
            <person name="Stinear T.P."/>
            <person name="Pidot S.J."/>
        </authorList>
    </citation>
    <scope>NUCLEOTIDE SEQUENCE [LARGE SCALE GENOMIC DNA]</scope>
    <source>
        <strain evidence="6 7">AUSMDU00024985</strain>
    </source>
</reference>
<comment type="subcellular location">
    <subcellularLocation>
        <location evidence="1">Cell envelope</location>
    </subcellularLocation>
</comment>
<dbReference type="PROSITE" id="PS51257">
    <property type="entry name" value="PROKAR_LIPOPROTEIN"/>
    <property type="match status" value="1"/>
</dbReference>
<dbReference type="PROSITE" id="PS50983">
    <property type="entry name" value="FE_B12_PBP"/>
    <property type="match status" value="1"/>
</dbReference>
<proteinExistence type="inferred from homology"/>
<dbReference type="InterPro" id="IPR002491">
    <property type="entry name" value="ABC_transptr_periplasmic_BD"/>
</dbReference>
<dbReference type="PANTHER" id="PTHR30532">
    <property type="entry name" value="IRON III DICITRATE-BINDING PERIPLASMIC PROTEIN"/>
    <property type="match status" value="1"/>
</dbReference>
<accession>A0A6G9XX33</accession>
<dbReference type="Proteomes" id="UP000501705">
    <property type="component" value="Chromosome"/>
</dbReference>
<name>A0A6G9XX33_NOCBR</name>